<dbReference type="InterPro" id="IPR041690">
    <property type="entry name" value="Cadherin_5"/>
</dbReference>
<dbReference type="SMART" id="SM00736">
    <property type="entry name" value="CADG"/>
    <property type="match status" value="2"/>
</dbReference>
<dbReference type="Pfam" id="PF17892">
    <property type="entry name" value="Cadherin_5"/>
    <property type="match status" value="2"/>
</dbReference>
<reference evidence="3 4" key="1">
    <citation type="submission" date="2018-09" db="EMBL/GenBank/DDBJ databases">
        <title>Phylogeny of the Shewanellaceae, and recommendation for two new genera, Pseudoshewanella and Parashewanella.</title>
        <authorList>
            <person name="Wang G."/>
        </authorList>
    </citation>
    <scope>NUCLEOTIDE SEQUENCE [LARGE SCALE GENOMIC DNA]</scope>
    <source>
        <strain evidence="3 4">C51</strain>
    </source>
</reference>
<dbReference type="InterPro" id="IPR015919">
    <property type="entry name" value="Cadherin-like_sf"/>
</dbReference>
<protein>
    <submittedName>
        <fullName evidence="3">Retention module-containing protein</fullName>
    </submittedName>
</protein>
<sequence length="1569" mass="163216">MKRVFTTQAGSLSSFQGRVSIEINGLKVTPTIGLYLPTGSLITFSDDATFEIEFQDGSQLTQQSQFESAPGVEPLDEIEALQQLIADGEDPTEDLPETAAGGNAGRQGDDGFISVDRAGAETLASAGFDTGFTPAPATVQQTQQNIQINDDQPSQLINDQNVGSEDANLNGNVLSNDSDPDSQLAVVNYQVNGQTIAAGNSVTIAGGIFTLLANGSYTFSPGADWNGTLPSITYTTNTGATASLSLSVTAVNDAPVANDDVISTNEDTPVTINVLSNDSDVDGDTLTITSATVDASQGTVAIDNGQLVFNPVANFNGTATISYTIIDGKGGTDTATVTVNVNPANDAPDAVDDEITTDEDTPVTINVLSNDSDVDGDTLTITGANVDANQGTVTVVDGELVFTPAENFNGTATISYTISDGKGGTDTATVTVNVNPANDAPDAVNDAITTDEDTPVTIDVLSNDSDVDGDSLTISNPSVDAAQGSVQIVNGRLLFTPAENFNGTATISYTISDGNGGTDTATVTVNVNPANDAPDAVNDAITTDEDTPVTIDVLSNDSDVDGDSLTITGATVDAAQGTVTIDNGQLVFNPVANFNGTATISYIISDGNGGTDTATVTVNVNAVNDDPTDLTLSNTSVAENAVGAIIGAVGVNDVDDGDTHTYSVSDDRFEVINGQLKLKDGQSLDHETADSLQITITATDSGGLQTQQTFTINVGDVNETPTDLTLSNTSVAENTAGAIIGAVGVNDVDDGDTHTYSVSDDRFEVNNGQLKLKDGQSLDHEETDSLQITITATDSGGLQTQQTFTINVGDSDEIPPLAPTVNSQVTNDTTPTISGTVTLETGGRLEVVVNGQTYTTDNGLTVNDDGTWSLTLPETAAGTYDVTATAYDAAGNPAEDSTSGELTIDTTAPAAPTVTNMVTNDTTPTISGTVTLETGGRLEVVVNGQTYTTDNGLTVNDDGTWSLTLPETAAGTYDVTATAYDAAGNPAEDSTSGELTIDTTAPTMSFTPKSNLIAFENFEHFDKAQGASFYGGYRDGAGNGGVESGYQNNTQLLDGWSLYSADLQEDRHGSFGQNIDIGEIGHHLDLAGRSNGSATQTLSNLIDGNQYTLSLDMKSRGTGHSSPNESIVQLIWNGTHIATINPFHGSNGISYASGINPADFPFEVSPVPDSNGWYTYSVTLTADGSTNALKLQEVGGGQSYGGTVVDNVKWAAVSSNSDEAGILAGQKGAIVGEFTLSEDIERFEIEGDSQNRFEIIHSNGKYLIKLKGDKSLAINEDLTLSIKAIDAAGNESEPIQINVHTTGHFITANIHTLSGTADTISLSESQSLDFSGFINGSNAAIGDDIRVTLMNGTKVAVYDLEVLSLGNALGWKLDNINLKNINGQNLTTGGTSLSLKVELLDSNGNVVAESNTDTADFAADLIQSSKFDIGQYDGLTSSGIDFEDALIPPVSANHSTSRLSSQSVSRDEAKELYLSDVLQGELIDSKTPENEGLNLAIDLTDPRFIQLDSHGRDINVGNDVSSELGLHAGMNSNAEEQLRLAETEASSHAQDISSEPVSADQDWAHKLLP</sequence>
<dbReference type="InterPro" id="IPR044016">
    <property type="entry name" value="Big_13"/>
</dbReference>
<evidence type="ECO:0000313" key="3">
    <source>
        <dbReference type="EMBL" id="RLV60291.1"/>
    </source>
</evidence>
<dbReference type="PANTHER" id="PTHR34720">
    <property type="entry name" value="MICROCYSTIN DEPENDENT PROTEIN"/>
    <property type="match status" value="1"/>
</dbReference>
<dbReference type="Pfam" id="PF19077">
    <property type="entry name" value="Big_13"/>
    <property type="match status" value="2"/>
</dbReference>
<dbReference type="Proteomes" id="UP000281474">
    <property type="component" value="Unassembled WGS sequence"/>
</dbReference>
<dbReference type="Gene3D" id="2.60.40.60">
    <property type="entry name" value="Cadherins"/>
    <property type="match status" value="2"/>
</dbReference>
<name>A0A3L8PY76_9GAMM</name>
<dbReference type="Gene3D" id="2.60.120.260">
    <property type="entry name" value="Galactose-binding domain-like"/>
    <property type="match status" value="1"/>
</dbReference>
<dbReference type="NCBIfam" id="NF012211">
    <property type="entry name" value="tand_rpt_95"/>
    <property type="match status" value="5"/>
</dbReference>
<dbReference type="NCBIfam" id="NF033510">
    <property type="entry name" value="Ca_tandemer"/>
    <property type="match status" value="2"/>
</dbReference>
<dbReference type="GO" id="GO:0016020">
    <property type="term" value="C:membrane"/>
    <property type="evidence" value="ECO:0007669"/>
    <property type="project" value="InterPro"/>
</dbReference>
<dbReference type="PROSITE" id="PS50268">
    <property type="entry name" value="CADHERIN_2"/>
    <property type="match status" value="2"/>
</dbReference>
<feature type="domain" description="Cadherin" evidence="2">
    <location>
        <begin position="643"/>
        <end position="723"/>
    </location>
</feature>
<dbReference type="Pfam" id="PF18200">
    <property type="entry name" value="Big_11"/>
    <property type="match status" value="1"/>
</dbReference>
<keyword evidence="4" id="KW-1185">Reference proteome</keyword>
<dbReference type="Gene3D" id="2.60.40.10">
    <property type="entry name" value="Immunoglobulins"/>
    <property type="match status" value="2"/>
</dbReference>
<dbReference type="CDD" id="cd11304">
    <property type="entry name" value="Cadherin_repeat"/>
    <property type="match status" value="2"/>
</dbReference>
<dbReference type="InterPro" id="IPR041339">
    <property type="entry name" value="Ig-like_bac"/>
</dbReference>
<dbReference type="Pfam" id="PF17963">
    <property type="entry name" value="Big_9"/>
    <property type="match status" value="2"/>
</dbReference>
<dbReference type="OrthoDB" id="5593939at2"/>
<evidence type="ECO:0000256" key="1">
    <source>
        <dbReference type="SAM" id="MobiDB-lite"/>
    </source>
</evidence>
<dbReference type="InterPro" id="IPR006644">
    <property type="entry name" value="Cadg"/>
</dbReference>
<dbReference type="SMART" id="SM00112">
    <property type="entry name" value="CA"/>
    <property type="match status" value="2"/>
</dbReference>
<feature type="compositionally biased region" description="Polar residues" evidence="1">
    <location>
        <begin position="1544"/>
        <end position="1556"/>
    </location>
</feature>
<proteinExistence type="predicted"/>
<dbReference type="GO" id="GO:0005509">
    <property type="term" value="F:calcium ion binding"/>
    <property type="evidence" value="ECO:0007669"/>
    <property type="project" value="InterPro"/>
</dbReference>
<dbReference type="InterPro" id="IPR013783">
    <property type="entry name" value="Ig-like_fold"/>
</dbReference>
<dbReference type="EMBL" id="QZEI01000018">
    <property type="protein sequence ID" value="RLV60291.1"/>
    <property type="molecule type" value="Genomic_DNA"/>
</dbReference>
<dbReference type="NCBIfam" id="NF033682">
    <property type="entry name" value="retention_LapA"/>
    <property type="match status" value="1"/>
</dbReference>
<dbReference type="SUPFAM" id="SSF49313">
    <property type="entry name" value="Cadherin-like"/>
    <property type="match status" value="2"/>
</dbReference>
<dbReference type="InterPro" id="IPR002126">
    <property type="entry name" value="Cadherin-like_dom"/>
</dbReference>
<dbReference type="Gene3D" id="2.60.40.2810">
    <property type="match status" value="4"/>
</dbReference>
<dbReference type="GO" id="GO:0007156">
    <property type="term" value="P:homophilic cell adhesion via plasma membrane adhesion molecules"/>
    <property type="evidence" value="ECO:0007669"/>
    <property type="project" value="InterPro"/>
</dbReference>
<dbReference type="InterPro" id="IPR047777">
    <property type="entry name" value="LapA-like_RM"/>
</dbReference>
<evidence type="ECO:0000259" key="2">
    <source>
        <dbReference type="PROSITE" id="PS50268"/>
    </source>
</evidence>
<organism evidence="3 4">
    <name type="scientific">Parashewanella curva</name>
    <dbReference type="NCBI Taxonomy" id="2338552"/>
    <lineage>
        <taxon>Bacteria</taxon>
        <taxon>Pseudomonadati</taxon>
        <taxon>Pseudomonadota</taxon>
        <taxon>Gammaproteobacteria</taxon>
        <taxon>Alteromonadales</taxon>
        <taxon>Shewanellaceae</taxon>
        <taxon>Parashewanella</taxon>
    </lineage>
</organism>
<accession>A0A3L8PY76</accession>
<dbReference type="RefSeq" id="WP_121838445.1">
    <property type="nucleotide sequence ID" value="NZ_ML014767.1"/>
</dbReference>
<dbReference type="PANTHER" id="PTHR34720:SF9">
    <property type="entry name" value="BLR4714 PROTEIN"/>
    <property type="match status" value="1"/>
</dbReference>
<comment type="caution">
    <text evidence="3">The sequence shown here is derived from an EMBL/GenBank/DDBJ whole genome shotgun (WGS) entry which is preliminary data.</text>
</comment>
<feature type="region of interest" description="Disordered" evidence="1">
    <location>
        <begin position="90"/>
        <end position="112"/>
    </location>
</feature>
<gene>
    <name evidence="3" type="ORF">D5018_07810</name>
</gene>
<feature type="region of interest" description="Disordered" evidence="1">
    <location>
        <begin position="1541"/>
        <end position="1563"/>
    </location>
</feature>
<evidence type="ECO:0000313" key="4">
    <source>
        <dbReference type="Proteomes" id="UP000281474"/>
    </source>
</evidence>
<feature type="domain" description="Cadherin" evidence="2">
    <location>
        <begin position="737"/>
        <end position="821"/>
    </location>
</feature>
<dbReference type="Gene3D" id="2.60.40.1200">
    <property type="match status" value="1"/>
</dbReference>